<reference evidence="3" key="1">
    <citation type="journal article" date="2003" name="Appl. Microbiol. Biotechnol.">
        <title>The Corynebacterium glutamicum genome: features and impacts on biotechnological processes.</title>
        <authorList>
            <person name="Ikeda M."/>
            <person name="Nakagawa S."/>
        </authorList>
    </citation>
    <scope>NUCLEOTIDE SEQUENCE [LARGE SCALE GENOMIC DNA]</scope>
    <source>
        <strain evidence="3">ATCC 13032 / DSM 20300 / BCRC 11384 / JCM 1318 / LMG 3730 / NCIMB 10025</strain>
    </source>
</reference>
<dbReference type="HOGENOM" id="CLU_2698357_0_0_11"/>
<dbReference type="KEGG" id="cgl:Cgl2701"/>
<sequence length="73" mass="7955">MLNQAGLGPDQWDKESENPTSLSHVPGFAELKSRGHPSQPKRACKKLRTPPKQTGKPESQGCAALNLQKTYAL</sequence>
<accession>Q8NM78</accession>
<name>Q8NM78_CORGL</name>
<protein>
    <submittedName>
        <fullName evidence="2">Uncharacterized protein</fullName>
    </submittedName>
</protein>
<feature type="region of interest" description="Disordered" evidence="1">
    <location>
        <begin position="1"/>
        <end position="73"/>
    </location>
</feature>
<organism evidence="2 3">
    <name type="scientific">Corynebacterium glutamicum (strain ATCC 13032 / DSM 20300 / JCM 1318 / BCRC 11384 / CCUG 27702 / LMG 3730 / NBRC 12168 / NCIMB 10025 / NRRL B-2784 / 534)</name>
    <dbReference type="NCBI Taxonomy" id="196627"/>
    <lineage>
        <taxon>Bacteria</taxon>
        <taxon>Bacillati</taxon>
        <taxon>Actinomycetota</taxon>
        <taxon>Actinomycetes</taxon>
        <taxon>Mycobacteriales</taxon>
        <taxon>Corynebacteriaceae</taxon>
        <taxon>Corynebacterium</taxon>
    </lineage>
</organism>
<evidence type="ECO:0000256" key="1">
    <source>
        <dbReference type="SAM" id="MobiDB-lite"/>
    </source>
</evidence>
<dbReference type="AlphaFoldDB" id="Q8NM78"/>
<proteinExistence type="predicted"/>
<evidence type="ECO:0000313" key="2">
    <source>
        <dbReference type="EMBL" id="BAC00095.1"/>
    </source>
</evidence>
<dbReference type="EMBL" id="BA000036">
    <property type="protein sequence ID" value="BAC00095.1"/>
    <property type="molecule type" value="Genomic_DNA"/>
</dbReference>
<keyword evidence="3" id="KW-1185">Reference proteome</keyword>
<evidence type="ECO:0000313" key="3">
    <source>
        <dbReference type="Proteomes" id="UP000000582"/>
    </source>
</evidence>
<dbReference type="BioCyc" id="CORYNE:G18NG-12318-MONOMER"/>
<gene>
    <name evidence="2" type="ordered locus">Cgl2701</name>
</gene>
<dbReference type="Proteomes" id="UP000000582">
    <property type="component" value="Chromosome"/>
</dbReference>